<dbReference type="Gene3D" id="3.40.430.10">
    <property type="entry name" value="Dihydrofolate Reductase, subunit A"/>
    <property type="match status" value="1"/>
</dbReference>
<evidence type="ECO:0000313" key="2">
    <source>
        <dbReference type="EMBL" id="MFB9993713.1"/>
    </source>
</evidence>
<dbReference type="RefSeq" id="WP_380013079.1">
    <property type="nucleotide sequence ID" value="NZ_JBHLYR010000052.1"/>
</dbReference>
<dbReference type="Pfam" id="PF01872">
    <property type="entry name" value="RibD_C"/>
    <property type="match status" value="1"/>
</dbReference>
<comment type="caution">
    <text evidence="2">The sequence shown here is derived from an EMBL/GenBank/DDBJ whole genome shotgun (WGS) entry which is preliminary data.</text>
</comment>
<evidence type="ECO:0000259" key="1">
    <source>
        <dbReference type="Pfam" id="PF01872"/>
    </source>
</evidence>
<accession>A0ABV6B5N6</accession>
<feature type="domain" description="Bacterial bifunctional deaminase-reductase C-terminal" evidence="1">
    <location>
        <begin position="2"/>
        <end position="184"/>
    </location>
</feature>
<dbReference type="SUPFAM" id="SSF53597">
    <property type="entry name" value="Dihydrofolate reductase-like"/>
    <property type="match status" value="1"/>
</dbReference>
<sequence length="187" mass="20148">MRKIIFHAQSTLNGRIANAEGGFWTPFAWGEPESAAFNDLFRAADTWALGRVMYEAIVPWWDAVARGEHPEDAGQLSPPDLDFAALQHGMHKVVFSRTLEDAPDRTVIRETPAQALTALKAEEGGTIFLSCGPALLAELAGEPGLIDEYLLVIHPAVLGSGPRLFEGLKTDLSLRLLEATPFAAGAG</sequence>
<dbReference type="InterPro" id="IPR024072">
    <property type="entry name" value="DHFR-like_dom_sf"/>
</dbReference>
<dbReference type="EMBL" id="JBHLYR010000052">
    <property type="protein sequence ID" value="MFB9993713.1"/>
    <property type="molecule type" value="Genomic_DNA"/>
</dbReference>
<keyword evidence="3" id="KW-1185">Reference proteome</keyword>
<protein>
    <submittedName>
        <fullName evidence="2">Dihydrofolate reductase family protein</fullName>
    </submittedName>
</protein>
<evidence type="ECO:0000313" key="3">
    <source>
        <dbReference type="Proteomes" id="UP001589733"/>
    </source>
</evidence>
<dbReference type="InterPro" id="IPR002734">
    <property type="entry name" value="RibDG_C"/>
</dbReference>
<reference evidence="2 3" key="1">
    <citation type="submission" date="2024-09" db="EMBL/GenBank/DDBJ databases">
        <authorList>
            <person name="Sun Q."/>
            <person name="Mori K."/>
        </authorList>
    </citation>
    <scope>NUCLEOTIDE SEQUENCE [LARGE SCALE GENOMIC DNA]</scope>
    <source>
        <strain evidence="2 3">JCM 13503</strain>
    </source>
</reference>
<organism evidence="2 3">
    <name type="scientific">Deinococcus oregonensis</name>
    <dbReference type="NCBI Taxonomy" id="1805970"/>
    <lineage>
        <taxon>Bacteria</taxon>
        <taxon>Thermotogati</taxon>
        <taxon>Deinococcota</taxon>
        <taxon>Deinococci</taxon>
        <taxon>Deinococcales</taxon>
        <taxon>Deinococcaceae</taxon>
        <taxon>Deinococcus</taxon>
    </lineage>
</organism>
<gene>
    <name evidence="2" type="ORF">ACFFLM_17265</name>
</gene>
<dbReference type="Proteomes" id="UP001589733">
    <property type="component" value="Unassembled WGS sequence"/>
</dbReference>
<proteinExistence type="predicted"/>
<name>A0ABV6B5N6_9DEIO</name>